<keyword evidence="3" id="KW-0732">Signal</keyword>
<evidence type="ECO:0000313" key="5">
    <source>
        <dbReference type="Proteomes" id="UP000005408"/>
    </source>
</evidence>
<evidence type="ECO:0000256" key="2">
    <source>
        <dbReference type="SAM" id="Phobius"/>
    </source>
</evidence>
<evidence type="ECO:0000256" key="3">
    <source>
        <dbReference type="SAM" id="SignalP"/>
    </source>
</evidence>
<keyword evidence="2" id="KW-0472">Membrane</keyword>
<keyword evidence="2" id="KW-1133">Transmembrane helix</keyword>
<accession>A0A8W8IRM7</accession>
<dbReference type="PANTHER" id="PTHR24043">
    <property type="entry name" value="SCAVENGER RECEPTOR CLASS F"/>
    <property type="match status" value="1"/>
</dbReference>
<evidence type="ECO:0000256" key="1">
    <source>
        <dbReference type="ARBA" id="ARBA00022536"/>
    </source>
</evidence>
<dbReference type="InterPro" id="IPR042635">
    <property type="entry name" value="MEGF10/SREC1/2-like"/>
</dbReference>
<dbReference type="GO" id="GO:0005044">
    <property type="term" value="F:scavenger receptor activity"/>
    <property type="evidence" value="ECO:0007669"/>
    <property type="project" value="InterPro"/>
</dbReference>
<feature type="signal peptide" evidence="3">
    <location>
        <begin position="1"/>
        <end position="18"/>
    </location>
</feature>
<proteinExistence type="predicted"/>
<dbReference type="AlphaFoldDB" id="A0A8W8IRM7"/>
<dbReference type="Proteomes" id="UP000005408">
    <property type="component" value="Unassembled WGS sequence"/>
</dbReference>
<sequence>MHLRFKLLFIYLMKIISAQRQSGVCSENSLAPGGPLVCCKNYRRVGNSCRECFPGTFGIDCKEDCPQNFYGRLCTEKCLCKDCDKVNGCSSPGLQPCKESTVDLSKNLREYSFDNLRVISRKIVAKNLIINGTIVKPLHLRVNAMRCDLEVIFLTLISNVLTEQQPGICSHGSQGNPIECCKNYRLVGNTCTACTPGTFGENCEEECPKGLYGLFCKEICSCDPCDKVTGCSNKTEKCTCDSEANHDSTHLHYQSILISLIGTGAVCFTFCVAIMCIFRERKPAIGKCVVSTMHERDVAASQNVYDHLGKESYNVLMLKASSSGIL</sequence>
<keyword evidence="2" id="KW-0812">Transmembrane</keyword>
<feature type="transmembrane region" description="Helical" evidence="2">
    <location>
        <begin position="256"/>
        <end position="278"/>
    </location>
</feature>
<dbReference type="EnsemblMetazoa" id="G15538.1">
    <property type="protein sequence ID" value="G15538.1:cds"/>
    <property type="gene ID" value="G15538"/>
</dbReference>
<reference evidence="4" key="1">
    <citation type="submission" date="2022-08" db="UniProtKB">
        <authorList>
            <consortium name="EnsemblMetazoa"/>
        </authorList>
    </citation>
    <scope>IDENTIFICATION</scope>
    <source>
        <strain evidence="4">05x7-T-G4-1.051#20</strain>
    </source>
</reference>
<keyword evidence="1" id="KW-0245">EGF-like domain</keyword>
<feature type="chain" id="PRO_5036449288" evidence="3">
    <location>
        <begin position="19"/>
        <end position="326"/>
    </location>
</feature>
<dbReference type="Gene3D" id="2.170.300.10">
    <property type="entry name" value="Tie2 ligand-binding domain superfamily"/>
    <property type="match status" value="2"/>
</dbReference>
<organism evidence="4 5">
    <name type="scientific">Magallana gigas</name>
    <name type="common">Pacific oyster</name>
    <name type="synonym">Crassostrea gigas</name>
    <dbReference type="NCBI Taxonomy" id="29159"/>
    <lineage>
        <taxon>Eukaryota</taxon>
        <taxon>Metazoa</taxon>
        <taxon>Spiralia</taxon>
        <taxon>Lophotrochozoa</taxon>
        <taxon>Mollusca</taxon>
        <taxon>Bivalvia</taxon>
        <taxon>Autobranchia</taxon>
        <taxon>Pteriomorphia</taxon>
        <taxon>Ostreida</taxon>
        <taxon>Ostreoidea</taxon>
        <taxon>Ostreidae</taxon>
        <taxon>Magallana</taxon>
    </lineage>
</organism>
<evidence type="ECO:0000313" key="4">
    <source>
        <dbReference type="EnsemblMetazoa" id="G15538.1:cds"/>
    </source>
</evidence>
<keyword evidence="5" id="KW-1185">Reference proteome</keyword>
<protein>
    <submittedName>
        <fullName evidence="4">Uncharacterized protein</fullName>
    </submittedName>
</protein>
<name>A0A8W8IRM7_MAGGI</name>